<dbReference type="PANTHER" id="PTHR43261">
    <property type="entry name" value="TRANSLATION ELONGATION FACTOR G-RELATED"/>
    <property type="match status" value="1"/>
</dbReference>
<dbReference type="GO" id="GO:0005525">
    <property type="term" value="F:GTP binding"/>
    <property type="evidence" value="ECO:0007669"/>
    <property type="project" value="UniProtKB-KW"/>
</dbReference>
<evidence type="ECO:0000259" key="6">
    <source>
        <dbReference type="PROSITE" id="PS51722"/>
    </source>
</evidence>
<keyword evidence="8" id="KW-1185">Reference proteome</keyword>
<dbReference type="PANTHER" id="PTHR43261:SF1">
    <property type="entry name" value="RIBOSOME-RELEASING FACTOR 2, MITOCHONDRIAL"/>
    <property type="match status" value="1"/>
</dbReference>
<dbReference type="InterPro" id="IPR009000">
    <property type="entry name" value="Transl_B-barrel_sf"/>
</dbReference>
<dbReference type="Pfam" id="PF22042">
    <property type="entry name" value="EF-G_D2"/>
    <property type="match status" value="1"/>
</dbReference>
<comment type="function">
    <text evidence="1">Abolishes the inhibitory effect of tetracyclin on protein synthesis by a non-covalent modification of the ribosomes.</text>
</comment>
<keyword evidence="3" id="KW-0648">Protein biosynthesis</keyword>
<dbReference type="Gene3D" id="2.40.30.10">
    <property type="entry name" value="Translation factors"/>
    <property type="match status" value="1"/>
</dbReference>
<evidence type="ECO:0000313" key="7">
    <source>
        <dbReference type="EMBL" id="PAB60039.1"/>
    </source>
</evidence>
<dbReference type="InterPro" id="IPR041095">
    <property type="entry name" value="EFG_II"/>
</dbReference>
<dbReference type="InterPro" id="IPR005225">
    <property type="entry name" value="Small_GTP-bd"/>
</dbReference>
<dbReference type="InterPro" id="IPR020568">
    <property type="entry name" value="Ribosomal_Su5_D2-typ_SF"/>
</dbReference>
<evidence type="ECO:0000256" key="5">
    <source>
        <dbReference type="ARBA" id="ARBA00023251"/>
    </source>
</evidence>
<comment type="caution">
    <text evidence="7">The sequence shown here is derived from an EMBL/GenBank/DDBJ whole genome shotgun (WGS) entry which is preliminary data.</text>
</comment>
<gene>
    <name evidence="7" type="ORF">CCE28_06595</name>
</gene>
<dbReference type="InterPro" id="IPR027417">
    <property type="entry name" value="P-loop_NTPase"/>
</dbReference>
<dbReference type="Gene3D" id="3.30.70.870">
    <property type="entry name" value="Elongation Factor G (Translational Gtpase), domain 3"/>
    <property type="match status" value="1"/>
</dbReference>
<dbReference type="InterPro" id="IPR014721">
    <property type="entry name" value="Ribsml_uS5_D2-typ_fold_subgr"/>
</dbReference>
<dbReference type="SUPFAM" id="SSF50447">
    <property type="entry name" value="Translation proteins"/>
    <property type="match status" value="1"/>
</dbReference>
<dbReference type="Gene3D" id="3.40.50.300">
    <property type="entry name" value="P-loop containing nucleotide triphosphate hydrolases"/>
    <property type="match status" value="1"/>
</dbReference>
<dbReference type="RefSeq" id="WP_095132221.1">
    <property type="nucleotide sequence ID" value="NZ_NIBG01000004.1"/>
</dbReference>
<dbReference type="Pfam" id="PF14492">
    <property type="entry name" value="EFG_III"/>
    <property type="match status" value="1"/>
</dbReference>
<dbReference type="PRINTS" id="PR00315">
    <property type="entry name" value="ELONGATNFCT"/>
</dbReference>
<evidence type="ECO:0000313" key="8">
    <source>
        <dbReference type="Proteomes" id="UP000216024"/>
    </source>
</evidence>
<sequence length="646" mass="73685">MNKTIGILAHVDAGKTTFSEGLLYHTNTIRQRGRVDHKDSHLDSHEIERERGITVFSDQAVMKYKDSTYYLIDTPGHVDFSPEMERSIKVMDYGIIIISAVEGVQGHTETVWQLLKKHNIPTFFFINKIDRVGANVDNVLNEIKLNLTEDLCDITDSFNDDMDEELIEFIAERDEELLEKYMEDGYNKDTWLKYMKKMIKENRIYPCVSGSALQDVGVIDFLDKFHTLTYTEYDNEETFSARVYKIGHENNGTKITYMKLLSGKLKVRDEITYSNGQSEKITQIRVYDGNKFKTINEAHPGELIGVIGLSQTWAGQGLGNLGEEATYNMIPTLKSKVIFDSSLNIKEVVRAFNILDSEDPSLKVTWEEELQEIHIHVMGPIQLEILEQIVKDRFGFSVEFGEPNILYKETINGEVIGYGHFEPLGHYSEVHLKIESGERNSGIKYENLCHADHLTIGNQNLVKHHVYEREHRGILTGSPITDIKVTLLRGRAHNKHTSGGDFRQATYRALRQGLEKAENILLEPYYDFKIKVDLDHMGRVLSDVQKASGTFNPPETVGDKTIVTGRVPVATFMNYPMELVVYTHGKGVISLAFSGYDICHNQDMVIEKIGYDKNIDMEYTSSSIFCSKGQAYVVPWDNAEEEMHCL</sequence>
<evidence type="ECO:0000256" key="4">
    <source>
        <dbReference type="ARBA" id="ARBA00023134"/>
    </source>
</evidence>
<organism evidence="7 8">
    <name type="scientific">Anaeromicrobium sediminis</name>
    <dbReference type="NCBI Taxonomy" id="1478221"/>
    <lineage>
        <taxon>Bacteria</taxon>
        <taxon>Bacillati</taxon>
        <taxon>Bacillota</taxon>
        <taxon>Clostridia</taxon>
        <taxon>Peptostreptococcales</taxon>
        <taxon>Thermotaleaceae</taxon>
        <taxon>Anaeromicrobium</taxon>
    </lineage>
</organism>
<dbReference type="CDD" id="cd04168">
    <property type="entry name" value="TetM_like"/>
    <property type="match status" value="1"/>
</dbReference>
<keyword evidence="2" id="KW-0547">Nucleotide-binding</keyword>
<dbReference type="GO" id="GO:0032790">
    <property type="term" value="P:ribosome disassembly"/>
    <property type="evidence" value="ECO:0007669"/>
    <property type="project" value="TreeGrafter"/>
</dbReference>
<evidence type="ECO:0000256" key="2">
    <source>
        <dbReference type="ARBA" id="ARBA00022741"/>
    </source>
</evidence>
<dbReference type="SUPFAM" id="SSF54980">
    <property type="entry name" value="EF-G C-terminal domain-like"/>
    <property type="match status" value="2"/>
</dbReference>
<dbReference type="InterPro" id="IPR005517">
    <property type="entry name" value="Transl_elong_EFG/EF2_IV"/>
</dbReference>
<dbReference type="GO" id="GO:0046677">
    <property type="term" value="P:response to antibiotic"/>
    <property type="evidence" value="ECO:0007669"/>
    <property type="project" value="UniProtKB-KW"/>
</dbReference>
<accession>A0A267MKD0</accession>
<feature type="domain" description="Tr-type G" evidence="6">
    <location>
        <begin position="1"/>
        <end position="233"/>
    </location>
</feature>
<dbReference type="InterPro" id="IPR000795">
    <property type="entry name" value="T_Tr_GTP-bd_dom"/>
</dbReference>
<protein>
    <submittedName>
        <fullName evidence="7">Elongation factor G</fullName>
    </submittedName>
</protein>
<dbReference type="Gene3D" id="3.30.70.240">
    <property type="match status" value="1"/>
</dbReference>
<dbReference type="SUPFAM" id="SSF54211">
    <property type="entry name" value="Ribosomal protein S5 domain 2-like"/>
    <property type="match status" value="1"/>
</dbReference>
<keyword evidence="7" id="KW-0251">Elongation factor</keyword>
<dbReference type="Pfam" id="PF00679">
    <property type="entry name" value="EFG_C"/>
    <property type="match status" value="1"/>
</dbReference>
<dbReference type="InterPro" id="IPR035650">
    <property type="entry name" value="Tet_C"/>
</dbReference>
<dbReference type="GO" id="GO:0003924">
    <property type="term" value="F:GTPase activity"/>
    <property type="evidence" value="ECO:0007669"/>
    <property type="project" value="InterPro"/>
</dbReference>
<dbReference type="Pfam" id="PF03764">
    <property type="entry name" value="EFG_IV"/>
    <property type="match status" value="1"/>
</dbReference>
<dbReference type="CDD" id="cd03711">
    <property type="entry name" value="Tet_C"/>
    <property type="match status" value="1"/>
</dbReference>
<evidence type="ECO:0000256" key="3">
    <source>
        <dbReference type="ARBA" id="ARBA00022917"/>
    </source>
</evidence>
<dbReference type="GO" id="GO:0003746">
    <property type="term" value="F:translation elongation factor activity"/>
    <property type="evidence" value="ECO:0007669"/>
    <property type="project" value="UniProtKB-KW"/>
</dbReference>
<name>A0A267MKD0_9FIRM</name>
<dbReference type="SUPFAM" id="SSF52540">
    <property type="entry name" value="P-loop containing nucleoside triphosphate hydrolases"/>
    <property type="match status" value="1"/>
</dbReference>
<dbReference type="EMBL" id="NIBG01000004">
    <property type="protein sequence ID" value="PAB60039.1"/>
    <property type="molecule type" value="Genomic_DNA"/>
</dbReference>
<dbReference type="AlphaFoldDB" id="A0A267MKD0"/>
<dbReference type="Proteomes" id="UP000216024">
    <property type="component" value="Unassembled WGS sequence"/>
</dbReference>
<dbReference type="NCBIfam" id="TIGR00231">
    <property type="entry name" value="small_GTP"/>
    <property type="match status" value="1"/>
</dbReference>
<dbReference type="PRINTS" id="PR01037">
    <property type="entry name" value="TCRTETOQM"/>
</dbReference>
<dbReference type="InterPro" id="IPR000640">
    <property type="entry name" value="EFG_V-like"/>
</dbReference>
<keyword evidence="5" id="KW-0046">Antibiotic resistance</keyword>
<dbReference type="OrthoDB" id="9801472at2"/>
<dbReference type="SMART" id="SM00838">
    <property type="entry name" value="EFG_C"/>
    <property type="match status" value="1"/>
</dbReference>
<dbReference type="Gene3D" id="3.30.230.10">
    <property type="match status" value="1"/>
</dbReference>
<proteinExistence type="predicted"/>
<dbReference type="InterPro" id="IPR053905">
    <property type="entry name" value="EF-G-like_DII"/>
</dbReference>
<dbReference type="PROSITE" id="PS51722">
    <property type="entry name" value="G_TR_2"/>
    <property type="match status" value="1"/>
</dbReference>
<keyword evidence="4" id="KW-0342">GTP-binding</keyword>
<dbReference type="InterPro" id="IPR035647">
    <property type="entry name" value="EFG_III/V"/>
</dbReference>
<evidence type="ECO:0000256" key="1">
    <source>
        <dbReference type="ARBA" id="ARBA00003987"/>
    </source>
</evidence>
<dbReference type="SMART" id="SM00889">
    <property type="entry name" value="EFG_IV"/>
    <property type="match status" value="1"/>
</dbReference>
<dbReference type="Pfam" id="PF00009">
    <property type="entry name" value="GTP_EFTU"/>
    <property type="match status" value="1"/>
</dbReference>
<reference evidence="7 8" key="1">
    <citation type="submission" date="2017-06" db="EMBL/GenBank/DDBJ databases">
        <title>Draft genome sequence of anaerobic fermentative bacterium Anaeromicrobium sediminis DY2726D isolated from West Pacific Ocean sediments.</title>
        <authorList>
            <person name="Zeng X."/>
        </authorList>
    </citation>
    <scope>NUCLEOTIDE SEQUENCE [LARGE SCALE GENOMIC DNA]</scope>
    <source>
        <strain evidence="7 8">DY2726D</strain>
    </source>
</reference>